<dbReference type="PRINTS" id="PR00352">
    <property type="entry name" value="3FE4SFRDOXIN"/>
</dbReference>
<dbReference type="PROSITE" id="PS51379">
    <property type="entry name" value="4FE4S_FER_2"/>
    <property type="match status" value="1"/>
</dbReference>
<reference evidence="9 10" key="1">
    <citation type="journal article" date="2016" name="ISME J.">
        <title>Chasing the elusive Euryarchaeota class WSA2: genomes reveal a uniquely fastidious methyl-reducing methanogen.</title>
        <authorList>
            <person name="Nobu M.K."/>
            <person name="Narihiro T."/>
            <person name="Kuroda K."/>
            <person name="Mei R."/>
            <person name="Liu W.T."/>
        </authorList>
    </citation>
    <scope>NUCLEOTIDE SEQUENCE [LARGE SCALE GENOMIC DNA]</scope>
    <source>
        <strain evidence="9">U1lsi0528_Bin089</strain>
    </source>
</reference>
<evidence type="ECO:0000256" key="4">
    <source>
        <dbReference type="ARBA" id="ARBA00022982"/>
    </source>
</evidence>
<evidence type="ECO:0000256" key="1">
    <source>
        <dbReference type="ARBA" id="ARBA00001966"/>
    </source>
</evidence>
<evidence type="ECO:0000313" key="10">
    <source>
        <dbReference type="Proteomes" id="UP000075578"/>
    </source>
</evidence>
<name>A0A150IM03_9EURY</name>
<evidence type="ECO:0000259" key="8">
    <source>
        <dbReference type="PROSITE" id="PS51379"/>
    </source>
</evidence>
<dbReference type="EMBL" id="LNGD01000225">
    <property type="protein sequence ID" value="KYC46046.1"/>
    <property type="molecule type" value="Genomic_DNA"/>
</dbReference>
<comment type="function">
    <text evidence="7">Ferredoxins are iron-sulfur proteins that transfer electrons in a wide variety of metabolic reactions.</text>
</comment>
<accession>A0A150IM03</accession>
<evidence type="ECO:0000256" key="6">
    <source>
        <dbReference type="ARBA" id="ARBA00023014"/>
    </source>
</evidence>
<dbReference type="Gene3D" id="3.30.70.20">
    <property type="match status" value="1"/>
</dbReference>
<evidence type="ECO:0000256" key="2">
    <source>
        <dbReference type="ARBA" id="ARBA00022448"/>
    </source>
</evidence>
<feature type="domain" description="4Fe-4S ferredoxin-type" evidence="8">
    <location>
        <begin position="4"/>
        <end position="32"/>
    </location>
</feature>
<evidence type="ECO:0000313" key="9">
    <source>
        <dbReference type="EMBL" id="KYC46046.1"/>
    </source>
</evidence>
<evidence type="ECO:0000256" key="3">
    <source>
        <dbReference type="ARBA" id="ARBA00022723"/>
    </source>
</evidence>
<gene>
    <name evidence="9" type="ORF">AMQ74_01875</name>
</gene>
<dbReference type="PANTHER" id="PTHR36923:SF3">
    <property type="entry name" value="FERREDOXIN"/>
    <property type="match status" value="1"/>
</dbReference>
<dbReference type="InterPro" id="IPR051269">
    <property type="entry name" value="Fe-S_cluster_ET"/>
</dbReference>
<dbReference type="InterPro" id="IPR001080">
    <property type="entry name" value="3Fe4S_ferredoxin"/>
</dbReference>
<keyword evidence="2 7" id="KW-0813">Transport</keyword>
<organism evidence="9 10">
    <name type="scientific">Candidatus Methanofastidiosum methylothiophilum</name>
    <dbReference type="NCBI Taxonomy" id="1705564"/>
    <lineage>
        <taxon>Archaea</taxon>
        <taxon>Methanobacteriati</taxon>
        <taxon>Methanobacteriota</taxon>
        <taxon>Stenosarchaea group</taxon>
        <taxon>Candidatus Methanofastidiosia</taxon>
        <taxon>Candidatus Methanofastidiosales</taxon>
        <taxon>Candidatus Methanofastidiosaceae</taxon>
        <taxon>Candidatus Methanofastidiosum</taxon>
    </lineage>
</organism>
<dbReference type="GO" id="GO:0051536">
    <property type="term" value="F:iron-sulfur cluster binding"/>
    <property type="evidence" value="ECO:0007669"/>
    <property type="project" value="UniProtKB-KW"/>
</dbReference>
<comment type="caution">
    <text evidence="9">The sequence shown here is derived from an EMBL/GenBank/DDBJ whole genome shotgun (WGS) entry which is preliminary data.</text>
</comment>
<keyword evidence="5 7" id="KW-0408">Iron</keyword>
<dbReference type="AlphaFoldDB" id="A0A150IM03"/>
<dbReference type="GO" id="GO:0005506">
    <property type="term" value="F:iron ion binding"/>
    <property type="evidence" value="ECO:0007669"/>
    <property type="project" value="UniProtKB-UniRule"/>
</dbReference>
<dbReference type="PANTHER" id="PTHR36923">
    <property type="entry name" value="FERREDOXIN"/>
    <property type="match status" value="1"/>
</dbReference>
<proteinExistence type="predicted"/>
<keyword evidence="4 7" id="KW-0249">Electron transport</keyword>
<keyword evidence="3 7" id="KW-0479">Metal-binding</keyword>
<dbReference type="InterPro" id="IPR017896">
    <property type="entry name" value="4Fe4S_Fe-S-bd"/>
</dbReference>
<comment type="cofactor">
    <cofactor evidence="1">
        <name>[4Fe-4S] cluster</name>
        <dbReference type="ChEBI" id="CHEBI:49883"/>
    </cofactor>
</comment>
<sequence>MSKIKVRINKDKCIGCGTCYATAPEIFEMDEDGKAKITSTFNEVEITDPAMIEKARTAASMCPDHAIEVEELE</sequence>
<protein>
    <recommendedName>
        <fullName evidence="7">Ferredoxin</fullName>
    </recommendedName>
</protein>
<dbReference type="SUPFAM" id="SSF54862">
    <property type="entry name" value="4Fe-4S ferredoxins"/>
    <property type="match status" value="1"/>
</dbReference>
<keyword evidence="6 7" id="KW-0411">Iron-sulfur</keyword>
<evidence type="ECO:0000256" key="7">
    <source>
        <dbReference type="RuleBase" id="RU368020"/>
    </source>
</evidence>
<dbReference type="Pfam" id="PF13459">
    <property type="entry name" value="Fer4_15"/>
    <property type="match status" value="1"/>
</dbReference>
<dbReference type="GO" id="GO:0009055">
    <property type="term" value="F:electron transfer activity"/>
    <property type="evidence" value="ECO:0007669"/>
    <property type="project" value="UniProtKB-UniRule"/>
</dbReference>
<evidence type="ECO:0000256" key="5">
    <source>
        <dbReference type="ARBA" id="ARBA00023004"/>
    </source>
</evidence>
<dbReference type="Proteomes" id="UP000075578">
    <property type="component" value="Unassembled WGS sequence"/>
</dbReference>